<evidence type="ECO:0000256" key="3">
    <source>
        <dbReference type="ARBA" id="ARBA00023274"/>
    </source>
</evidence>
<dbReference type="GO" id="GO:0006412">
    <property type="term" value="P:translation"/>
    <property type="evidence" value="ECO:0007669"/>
    <property type="project" value="InterPro"/>
</dbReference>
<dbReference type="HAMAP" id="MF_00273">
    <property type="entry name" value="Ribosomal_eL20"/>
    <property type="match status" value="1"/>
</dbReference>
<dbReference type="InterPro" id="IPR028877">
    <property type="entry name" value="Ribosomal_eL20"/>
</dbReference>
<keyword evidence="2" id="KW-0689">Ribosomal protein</keyword>
<dbReference type="Pfam" id="PF01775">
    <property type="entry name" value="Ribosomal_L18A"/>
    <property type="match status" value="1"/>
</dbReference>
<reference evidence="8 9" key="1">
    <citation type="submission" date="2012-10" db="EMBL/GenBank/DDBJ databases">
        <authorList>
            <consortium name="Gibbon Genome Sequencing Consortium"/>
        </authorList>
    </citation>
    <scope>NUCLEOTIDE SEQUENCE [LARGE SCALE GENOMIC DNA]</scope>
</reference>
<evidence type="ECO:0000313" key="8">
    <source>
        <dbReference type="Ensembl" id="ENSNLEP00000041086.1"/>
    </source>
</evidence>
<reference evidence="8" key="3">
    <citation type="submission" date="2025-09" db="UniProtKB">
        <authorList>
            <consortium name="Ensembl"/>
        </authorList>
    </citation>
    <scope>IDENTIFICATION</scope>
</reference>
<dbReference type="Proteomes" id="UP000001073">
    <property type="component" value="Chromosome 12"/>
</dbReference>
<dbReference type="Gene3D" id="3.10.20.10">
    <property type="match status" value="2"/>
</dbReference>
<dbReference type="FunFam" id="3.10.20.10:FF:000001">
    <property type="entry name" value="60S ribosomal protein L18a"/>
    <property type="match status" value="1"/>
</dbReference>
<dbReference type="GeneTree" id="ENSGT00390000015797"/>
<dbReference type="OMA" id="IAASKCW"/>
<evidence type="ECO:0000256" key="1">
    <source>
        <dbReference type="ARBA" id="ARBA00009362"/>
    </source>
</evidence>
<evidence type="ECO:0000256" key="5">
    <source>
        <dbReference type="ARBA" id="ARBA00035392"/>
    </source>
</evidence>
<comment type="similarity">
    <text evidence="1">Belongs to the eukaryotic ribosomal protein eL20 family.</text>
</comment>
<reference evidence="8" key="2">
    <citation type="submission" date="2025-08" db="UniProtKB">
        <authorList>
            <consortium name="Ensembl"/>
        </authorList>
    </citation>
    <scope>IDENTIFICATION</scope>
</reference>
<dbReference type="InterPro" id="IPR021138">
    <property type="entry name" value="Ribosomal_eL20_eukaryotes"/>
</dbReference>
<organism evidence="8 9">
    <name type="scientific">Nomascus leucogenys</name>
    <name type="common">Northern white-cheeked gibbon</name>
    <name type="synonym">Hylobates leucogenys</name>
    <dbReference type="NCBI Taxonomy" id="61853"/>
    <lineage>
        <taxon>Eukaryota</taxon>
        <taxon>Metazoa</taxon>
        <taxon>Chordata</taxon>
        <taxon>Craniata</taxon>
        <taxon>Vertebrata</taxon>
        <taxon>Euteleostomi</taxon>
        <taxon>Mammalia</taxon>
        <taxon>Eutheria</taxon>
        <taxon>Euarchontoglires</taxon>
        <taxon>Primates</taxon>
        <taxon>Haplorrhini</taxon>
        <taxon>Catarrhini</taxon>
        <taxon>Hylobatidae</taxon>
        <taxon>Nomascus</taxon>
    </lineage>
</organism>
<feature type="domain" description="Large ribosomal subunit protein eL20" evidence="7">
    <location>
        <begin position="82"/>
        <end position="122"/>
    </location>
</feature>
<dbReference type="STRING" id="61853.ENSNLEP00000041086"/>
<dbReference type="InParanoid" id="A0A2I3HCA3"/>
<dbReference type="FunFam" id="3.10.20.10:FF:000002">
    <property type="entry name" value="60S ribosomal protein L18a"/>
    <property type="match status" value="1"/>
</dbReference>
<evidence type="ECO:0000256" key="6">
    <source>
        <dbReference type="ARBA" id="ARBA00046816"/>
    </source>
</evidence>
<proteinExistence type="inferred from homology"/>
<evidence type="ECO:0000256" key="2">
    <source>
        <dbReference type="ARBA" id="ARBA00022980"/>
    </source>
</evidence>
<dbReference type="EMBL" id="ADFV01094753">
    <property type="status" value="NOT_ANNOTATED_CDS"/>
    <property type="molecule type" value="Genomic_DNA"/>
</dbReference>
<keyword evidence="9" id="KW-1185">Reference proteome</keyword>
<sequence length="158" mass="18809">MKALGQVCCCLPTPKCHTLPLYHMQIFAPNHVVAKFHFWCFLSQLKKMKRSSGETVNCGQVFEKYPLWVKNFGIWLHYDSWSSTHNMYGEYRDLTTMGAVTQCYRDMGTRYRAWAHFIQIMKMEEIAASKCWRLFLLPHLVLCHQQKPRFTRRSNTFF</sequence>
<protein>
    <recommendedName>
        <fullName evidence="4">Large ribosomal subunit protein eL20</fullName>
    </recommendedName>
    <alternativeName>
        <fullName evidence="5">60S ribosomal protein L18a</fullName>
    </alternativeName>
</protein>
<evidence type="ECO:0000259" key="7">
    <source>
        <dbReference type="Pfam" id="PF01775"/>
    </source>
</evidence>
<keyword evidence="3" id="KW-0687">Ribonucleoprotein</keyword>
<dbReference type="InterPro" id="IPR023573">
    <property type="entry name" value="Ribosomal_eL20_dom"/>
</dbReference>
<evidence type="ECO:0000256" key="4">
    <source>
        <dbReference type="ARBA" id="ARBA00035220"/>
    </source>
</evidence>
<dbReference type="GO" id="GO:0003735">
    <property type="term" value="F:structural constituent of ribosome"/>
    <property type="evidence" value="ECO:0007669"/>
    <property type="project" value="InterPro"/>
</dbReference>
<dbReference type="AlphaFoldDB" id="A0A2I3HCA3"/>
<dbReference type="SUPFAM" id="SSF160374">
    <property type="entry name" value="RplX-like"/>
    <property type="match status" value="1"/>
</dbReference>
<comment type="subunit">
    <text evidence="6">Component of the large ribosomal subunit. Binds IPO9 with high affinity.</text>
</comment>
<dbReference type="GO" id="GO:0022625">
    <property type="term" value="C:cytosolic large ribosomal subunit"/>
    <property type="evidence" value="ECO:0007669"/>
    <property type="project" value="UniProtKB-ARBA"/>
</dbReference>
<name>A0A2I3HCA3_NOMLE</name>
<evidence type="ECO:0000313" key="9">
    <source>
        <dbReference type="Proteomes" id="UP000001073"/>
    </source>
</evidence>
<accession>A0A2I3HCA3</accession>
<dbReference type="Ensembl" id="ENSNLET00000055074.1">
    <property type="protein sequence ID" value="ENSNLEP00000041086.1"/>
    <property type="gene ID" value="ENSNLEG00000028216.1"/>
</dbReference>
<dbReference type="PANTHER" id="PTHR10052">
    <property type="entry name" value="60S RIBOSOMAL PROTEIN L18A"/>
    <property type="match status" value="1"/>
</dbReference>